<keyword evidence="4 8" id="KW-1133">Transmembrane helix</keyword>
<feature type="compositionally biased region" description="Basic and acidic residues" evidence="7">
    <location>
        <begin position="408"/>
        <end position="426"/>
    </location>
</feature>
<sequence length="920" mass="102028">MRRQLKKLKIGGSLFCLLCFRHGIYCALYLASFFPFAFFGATIAALFLTLGLCIVFISSVNTHYSRMFVVGFSSLHVLCGGGVLVVLIYALWKEYMAYFEVEQLSGSLVYSTPTFYFTFVGILAGIAAVVLLSIIIAIVVGRRLNDIEVGVLRFTLDVVARQRGSVMLPVVCAVVIIVVSALTLAIILFTAVSGPFSAEVRGYEITGVQYAAFACTGMCYLLFVQYLSGLVSAAVGYTLHSAYFDRAMVKIETDTPFMSYSLFASARHVAYYHSGSLLAIGFLRMLFSPLSAPINACIHKAREGKEWSPYSPSSRRGRQYSARARKEKDKRGGTKEGRRAAEWMQTNAGEDGDSDERVAFKTQYGQGRGSIEEVDSKATFASRGEGGVRQPPPSRGTITTARKPTTAPRRERDVHAQRQRKGRTEVAGDGLAPSSSSHWKSVRDAVKTKKYGQHQLHYMEGSKVPQHAVNDASLRRKIEQRQRVEGIDKHLYALSEAVIEASSEEVEGEGVSRAATIDERMMSMAAKVKPRVIVPSLDEVDDENDEELERRVLGAHATTIPTFLPSPAVVDKERARSKQWEERKEKSKVGRKFRRVSVIGHEHDQGGASSEVRPPSEGRRRFSEATMEMTLEDIEEEGSSESSGVGVGANGRGDITRSDGTQAKSQKLRRVIRTITALERWRRAVLDSIQDPLEREVADEAGGKARRGNSMSRPPITVSMSGRVVSDDRSYAKGVQVVRGDKVAVHRAERDSASSLHSPLRFKMTREYTKNERRKYVWKLFSETIFPAIAIYECGALGAAWKASTDHDRSFFLVAPMKRISHSFRSFLYTCRISFTLMGTLCGLLFFIVGNDVALSSTLIVVVTVFAYAIVSPFMSVTSSTVDALVLCLCEDFEENDGSVRRPYHMPERLRAFVVDDTVK</sequence>
<comment type="subcellular location">
    <subcellularLocation>
        <location evidence="1">Membrane</location>
        <topology evidence="1">Multi-pass membrane protein</topology>
    </subcellularLocation>
</comment>
<reference evidence="9" key="1">
    <citation type="submission" date="2021-01" db="EMBL/GenBank/DDBJ databases">
        <authorList>
            <person name="Corre E."/>
            <person name="Pelletier E."/>
            <person name="Niang G."/>
            <person name="Scheremetjew M."/>
            <person name="Finn R."/>
            <person name="Kale V."/>
            <person name="Holt S."/>
            <person name="Cochrane G."/>
            <person name="Meng A."/>
            <person name="Brown T."/>
            <person name="Cohen L."/>
        </authorList>
    </citation>
    <scope>NUCLEOTIDE SEQUENCE</scope>
    <source>
        <strain evidence="9">NIES-2562</strain>
    </source>
</reference>
<keyword evidence="3 8" id="KW-0812">Transmembrane</keyword>
<evidence type="ECO:0000256" key="7">
    <source>
        <dbReference type="SAM" id="MobiDB-lite"/>
    </source>
</evidence>
<keyword evidence="6" id="KW-0325">Glycoprotein</keyword>
<dbReference type="EMBL" id="HBIB01036854">
    <property type="protein sequence ID" value="CAE0261696.1"/>
    <property type="molecule type" value="Transcribed_RNA"/>
</dbReference>
<accession>A0A7S3DLG5</accession>
<comment type="similarity">
    <text evidence="2">Belongs to the CTL (choline transporter-like) family.</text>
</comment>
<evidence type="ECO:0000256" key="8">
    <source>
        <dbReference type="SAM" id="Phobius"/>
    </source>
</evidence>
<evidence type="ECO:0000256" key="4">
    <source>
        <dbReference type="ARBA" id="ARBA00022989"/>
    </source>
</evidence>
<dbReference type="GO" id="GO:0016020">
    <property type="term" value="C:membrane"/>
    <property type="evidence" value="ECO:0007669"/>
    <property type="project" value="UniProtKB-SubCell"/>
</dbReference>
<dbReference type="PANTHER" id="PTHR12385">
    <property type="entry name" value="CHOLINE TRANSPORTER-LIKE (SLC FAMILY 44)"/>
    <property type="match status" value="1"/>
</dbReference>
<feature type="transmembrane region" description="Helical" evidence="8">
    <location>
        <begin position="115"/>
        <end position="140"/>
    </location>
</feature>
<feature type="transmembrane region" description="Helical" evidence="8">
    <location>
        <begin position="854"/>
        <end position="871"/>
    </location>
</feature>
<feature type="transmembrane region" description="Helical" evidence="8">
    <location>
        <begin position="166"/>
        <end position="190"/>
    </location>
</feature>
<feature type="compositionally biased region" description="Basic and acidic residues" evidence="7">
    <location>
        <begin position="324"/>
        <end position="341"/>
    </location>
</feature>
<dbReference type="GO" id="GO:0022857">
    <property type="term" value="F:transmembrane transporter activity"/>
    <property type="evidence" value="ECO:0007669"/>
    <property type="project" value="InterPro"/>
</dbReference>
<evidence type="ECO:0000256" key="1">
    <source>
        <dbReference type="ARBA" id="ARBA00004141"/>
    </source>
</evidence>
<gene>
    <name evidence="9" type="ORF">PBIL07802_LOCUS23989</name>
</gene>
<proteinExistence type="inferred from homology"/>
<dbReference type="PANTHER" id="PTHR12385:SF14">
    <property type="entry name" value="CHOLINE TRANSPORTER-LIKE 2"/>
    <property type="match status" value="1"/>
</dbReference>
<organism evidence="9">
    <name type="scientific">Palpitomonas bilix</name>
    <dbReference type="NCBI Taxonomy" id="652834"/>
    <lineage>
        <taxon>Eukaryota</taxon>
        <taxon>Eukaryota incertae sedis</taxon>
    </lineage>
</organism>
<dbReference type="InterPro" id="IPR007603">
    <property type="entry name" value="Choline_transptr-like"/>
</dbReference>
<evidence type="ECO:0000256" key="6">
    <source>
        <dbReference type="ARBA" id="ARBA00023180"/>
    </source>
</evidence>
<feature type="region of interest" description="Disordered" evidence="7">
    <location>
        <begin position="306"/>
        <end position="441"/>
    </location>
</feature>
<name>A0A7S3DLG5_9EUKA</name>
<feature type="transmembrane region" description="Helical" evidence="8">
    <location>
        <begin position="827"/>
        <end position="848"/>
    </location>
</feature>
<evidence type="ECO:0008006" key="10">
    <source>
        <dbReference type="Google" id="ProtNLM"/>
    </source>
</evidence>
<evidence type="ECO:0000256" key="2">
    <source>
        <dbReference type="ARBA" id="ARBA00007168"/>
    </source>
</evidence>
<evidence type="ECO:0000256" key="5">
    <source>
        <dbReference type="ARBA" id="ARBA00023136"/>
    </source>
</evidence>
<keyword evidence="5 8" id="KW-0472">Membrane</keyword>
<dbReference type="AlphaFoldDB" id="A0A7S3DLG5"/>
<feature type="transmembrane region" description="Helical" evidence="8">
    <location>
        <begin position="36"/>
        <end position="57"/>
    </location>
</feature>
<protein>
    <recommendedName>
        <fullName evidence="10">Transmembrane protein</fullName>
    </recommendedName>
</protein>
<feature type="compositionally biased region" description="Low complexity" evidence="7">
    <location>
        <begin position="395"/>
        <end position="407"/>
    </location>
</feature>
<feature type="region of interest" description="Disordered" evidence="7">
    <location>
        <begin position="634"/>
        <end position="662"/>
    </location>
</feature>
<evidence type="ECO:0000256" key="3">
    <source>
        <dbReference type="ARBA" id="ARBA00022692"/>
    </source>
</evidence>
<evidence type="ECO:0000313" key="9">
    <source>
        <dbReference type="EMBL" id="CAE0261696.1"/>
    </source>
</evidence>
<feature type="region of interest" description="Disordered" evidence="7">
    <location>
        <begin position="601"/>
        <end position="621"/>
    </location>
</feature>
<feature type="transmembrane region" description="Helical" evidence="8">
    <location>
        <begin position="210"/>
        <end position="239"/>
    </location>
</feature>
<feature type="transmembrane region" description="Helical" evidence="8">
    <location>
        <begin position="69"/>
        <end position="92"/>
    </location>
</feature>
<feature type="region of interest" description="Disordered" evidence="7">
    <location>
        <begin position="699"/>
        <end position="718"/>
    </location>
</feature>